<dbReference type="OrthoDB" id="7568822at2"/>
<evidence type="ECO:0000313" key="1">
    <source>
        <dbReference type="EMBL" id="SFP89187.1"/>
    </source>
</evidence>
<gene>
    <name evidence="1" type="ORF">SAMN04488241_11030</name>
</gene>
<sequence length="112" mass="12057">MLSLLLMLADVETMIARSRTLTAPERGCRVGQPTDITVCGRRAADRFRVPFVGYEPGDPRAETVAGERQRLLHRTDACQDRRAIMVGCGSWGLGVTSGGGKGTRLSGRTLAP</sequence>
<keyword evidence="2" id="KW-1185">Reference proteome</keyword>
<organism evidence="1 2">
    <name type="scientific">Sphingomonas rubra</name>
    <dbReference type="NCBI Taxonomy" id="634430"/>
    <lineage>
        <taxon>Bacteria</taxon>
        <taxon>Pseudomonadati</taxon>
        <taxon>Pseudomonadota</taxon>
        <taxon>Alphaproteobacteria</taxon>
        <taxon>Sphingomonadales</taxon>
        <taxon>Sphingomonadaceae</taxon>
        <taxon>Sphingomonas</taxon>
    </lineage>
</organism>
<reference evidence="1 2" key="1">
    <citation type="submission" date="2016-10" db="EMBL/GenBank/DDBJ databases">
        <authorList>
            <person name="de Groot N.N."/>
        </authorList>
    </citation>
    <scope>NUCLEOTIDE SEQUENCE [LARGE SCALE GENOMIC DNA]</scope>
    <source>
        <strain evidence="1 2">CGMCC 1.9113</strain>
    </source>
</reference>
<dbReference type="Proteomes" id="UP000199586">
    <property type="component" value="Unassembled WGS sequence"/>
</dbReference>
<proteinExistence type="predicted"/>
<dbReference type="AlphaFoldDB" id="A0A1I5U2V1"/>
<evidence type="ECO:0000313" key="2">
    <source>
        <dbReference type="Proteomes" id="UP000199586"/>
    </source>
</evidence>
<protein>
    <submittedName>
        <fullName evidence="1">Uncharacterized protein</fullName>
    </submittedName>
</protein>
<dbReference type="RefSeq" id="WP_093334010.1">
    <property type="nucleotide sequence ID" value="NZ_FOXP01000010.1"/>
</dbReference>
<name>A0A1I5U2V1_9SPHN</name>
<accession>A0A1I5U2V1</accession>
<dbReference type="EMBL" id="FOXP01000010">
    <property type="protein sequence ID" value="SFP89187.1"/>
    <property type="molecule type" value="Genomic_DNA"/>
</dbReference>
<dbReference type="STRING" id="634430.SAMN04488241_11030"/>